<protein>
    <submittedName>
        <fullName evidence="1">Uncharacterized protein</fullName>
    </submittedName>
</protein>
<name>A0ACC2B715_DIPCM</name>
<keyword evidence="2" id="KW-1185">Reference proteome</keyword>
<evidence type="ECO:0000313" key="1">
    <source>
        <dbReference type="EMBL" id="KAJ7525583.1"/>
    </source>
</evidence>
<reference evidence="2" key="1">
    <citation type="journal article" date="2024" name="Proc. Natl. Acad. Sci. U.S.A.">
        <title>Extraordinary preservation of gene collinearity over three hundred million years revealed in homosporous lycophytes.</title>
        <authorList>
            <person name="Li C."/>
            <person name="Wickell D."/>
            <person name="Kuo L.Y."/>
            <person name="Chen X."/>
            <person name="Nie B."/>
            <person name="Liao X."/>
            <person name="Peng D."/>
            <person name="Ji J."/>
            <person name="Jenkins J."/>
            <person name="Williams M."/>
            <person name="Shu S."/>
            <person name="Plott C."/>
            <person name="Barry K."/>
            <person name="Rajasekar S."/>
            <person name="Grimwood J."/>
            <person name="Han X."/>
            <person name="Sun S."/>
            <person name="Hou Z."/>
            <person name="He W."/>
            <person name="Dai G."/>
            <person name="Sun C."/>
            <person name="Schmutz J."/>
            <person name="Leebens-Mack J.H."/>
            <person name="Li F.W."/>
            <person name="Wang L."/>
        </authorList>
    </citation>
    <scope>NUCLEOTIDE SEQUENCE [LARGE SCALE GENOMIC DNA]</scope>
    <source>
        <strain evidence="2">cv. PW_Plant_1</strain>
    </source>
</reference>
<dbReference type="EMBL" id="CM055108">
    <property type="protein sequence ID" value="KAJ7525583.1"/>
    <property type="molecule type" value="Genomic_DNA"/>
</dbReference>
<gene>
    <name evidence="1" type="ORF">O6H91_17G057600</name>
</gene>
<comment type="caution">
    <text evidence="1">The sequence shown here is derived from an EMBL/GenBank/DDBJ whole genome shotgun (WGS) entry which is preliminary data.</text>
</comment>
<dbReference type="Proteomes" id="UP001162992">
    <property type="component" value="Chromosome 17"/>
</dbReference>
<sequence>MKPKEVNGVPCSMARSGGDALNLRDLRRTFMHGKHLVADDKDFGSDQLQLDKADVQKHDKFEKYEIGDMSWTDSVPPCPVFHPTLQEFEDPLAYIHSIAPLASTYGICKIVSPLIPGRSAGAVLMKEKGGFKFTPRVQPLRLANWDSKDKMTFLMSGRQYSFHEYEKMANKFYVRKFSSAAILPPKYVEEVFWQEIASGKATSIEYGCDIEGSAFSTSATDPLGRSKWNLKDLSRLPNSTLRLLEAAIPGVTDPMLYIGMLFSMFAWHVEDHYLYSINYHHCGASKTWYGVPGHASPEFEKVVREQVYDEDMLSEHGDGAAYDLLIGKTTMFPPNILCKNGVPVYRAVQAPGEFVITFPRAYHSGFSHGFNCGEAVNFAMVDWFPFGAAACQRYELLNRMPLLPHEELLCKEAMHIAGKICEPCTDDARVSGSRVESENESQIAHPNDRDLENCVRISFVQLMNFQHKVRWLLKQRGASTFISPGYVSSVYCSLCKHMCYVAFLTCQCFTDPICLNHAKENRNCKCGSARTVVLSCNVAEMQTVGRKFERTAGILQGVTESNLKNDTSFKTSAREENLLNGADYSLYVPLSEMDDVPGTPLICGGDIESSECSKAPTSRHLSSQSLLGVKSSGGAIRKPLDDKAYFHETFTESEARIPGTSTSPSKPGALDIVKGKLTRSSQIKRCGIAIRSMPTKIPSTMSSAQALKELSKRNVSSAIIEGVDDNSIHRAKRQCMTLDTARSKRTVVDSREAKSGSENMQARKASKAKESFKIGVSSKGNFPHLAAAKDSFQDVAHILKFHVSSTKILSGGNVSKYGKSVQAAVENQQMQLDSVEVRLSPKESSNDIEEHRLQNKRKHTALKETSSTEDATVTHAMTKYSDERSSKQRKECQSNRMNELLEVARLRVAKAGRNQAVKRQKTALGNVDPDDERAESTSKGVYSTVADLEGNKGRYPKKSKFEAEGGGQASCQKQNGNGKAKKQSSDPLVSTGSAQSGKISIKPPTSDKTKPGSVNQAVGNFSHKGEAPKHRSLATNGRLTIKASMLEAEGPKHIVSANNHVSDSKVQQEQNPVKQVSRLKIKGPSLHNVQQDRDMNKKELAQGLENINSLTGVIRGSLNEGSGESTGLSKRQHSPEPVANVSENSSAHDPKCNKKDCSVFGKIGIAEQKSGFLGHRDVVRSLKSIYNSTATFRSSSNDQKVALHQPADTNDSVMLNNTKSSRNIEASDACEKFVPMEVQTSAEGKAESHLGNLCKDMESIDKEIKQSEVTGSKDACIQCPLPTGKIQCLPFEKIWSPSNESRQGLHQVADNCVSDTGEFTESAQHLDQQRTAGITTSPVSKVSNSARHSTETREQVAIDLIKEKFSEINGTYRHKTTRLTDAGNGFYSHPLCAESGSSDRMHRATIKYEGFCNNNRVSSGENFQPKSLDTFKYKRCLTNGLNETTWKMVKEKTESLNSVFTQGQGPYTSHLLQSCARPGSISESGGNWENRYAYKDLGDFTGYAQRTHVPFGWQPVTELGPSAQGQPQNPSTKVNADNGFQSMQDFNPKILNEGHSEGQLNLVTHPRRTSIHHRDSQFEVETREHYYKGAVQTPHDQFLVTRMTEPTIPNAYRGSMHSHEANRSTSNLNNLDSGQCWQQPNYHVRAEATSFYAEDHLDAMPPQV</sequence>
<accession>A0ACC2B715</accession>
<proteinExistence type="predicted"/>
<organism evidence="1 2">
    <name type="scientific">Diphasiastrum complanatum</name>
    <name type="common">Issler's clubmoss</name>
    <name type="synonym">Lycopodium complanatum</name>
    <dbReference type="NCBI Taxonomy" id="34168"/>
    <lineage>
        <taxon>Eukaryota</taxon>
        <taxon>Viridiplantae</taxon>
        <taxon>Streptophyta</taxon>
        <taxon>Embryophyta</taxon>
        <taxon>Tracheophyta</taxon>
        <taxon>Lycopodiopsida</taxon>
        <taxon>Lycopodiales</taxon>
        <taxon>Lycopodiaceae</taxon>
        <taxon>Lycopodioideae</taxon>
        <taxon>Diphasiastrum</taxon>
    </lineage>
</organism>
<evidence type="ECO:0000313" key="2">
    <source>
        <dbReference type="Proteomes" id="UP001162992"/>
    </source>
</evidence>